<keyword evidence="2 6" id="KW-0812">Transmembrane</keyword>
<dbReference type="Pfam" id="PF14378">
    <property type="entry name" value="PAP2_3"/>
    <property type="match status" value="1"/>
</dbReference>
<feature type="domain" description="O-acyltransferase WSD1-like N-terminal" evidence="7">
    <location>
        <begin position="254"/>
        <end position="400"/>
    </location>
</feature>
<dbReference type="Pfam" id="PF06974">
    <property type="entry name" value="WS_DGAT_C"/>
    <property type="match status" value="1"/>
</dbReference>
<dbReference type="CDD" id="cd03386">
    <property type="entry name" value="PAP2_Aur1_like"/>
    <property type="match status" value="1"/>
</dbReference>
<gene>
    <name evidence="10" type="ORF">F8568_015060</name>
</gene>
<dbReference type="GO" id="GO:0045017">
    <property type="term" value="P:glycerolipid biosynthetic process"/>
    <property type="evidence" value="ECO:0007669"/>
    <property type="project" value="InterPro"/>
</dbReference>
<dbReference type="GO" id="GO:0016020">
    <property type="term" value="C:membrane"/>
    <property type="evidence" value="ECO:0007669"/>
    <property type="project" value="UniProtKB-SubCell"/>
</dbReference>
<feature type="transmembrane region" description="Helical" evidence="6">
    <location>
        <begin position="120"/>
        <end position="139"/>
    </location>
</feature>
<protein>
    <submittedName>
        <fullName evidence="10">DUF1298 domain-containing protein</fullName>
    </submittedName>
</protein>
<feature type="compositionally biased region" description="Low complexity" evidence="5">
    <location>
        <begin position="660"/>
        <end position="675"/>
    </location>
</feature>
<feature type="transmembrane region" description="Helical" evidence="6">
    <location>
        <begin position="90"/>
        <end position="108"/>
    </location>
</feature>
<evidence type="ECO:0000313" key="10">
    <source>
        <dbReference type="EMBL" id="MWA01669.1"/>
    </source>
</evidence>
<evidence type="ECO:0000256" key="2">
    <source>
        <dbReference type="ARBA" id="ARBA00022692"/>
    </source>
</evidence>
<comment type="caution">
    <text evidence="10">The sequence shown here is derived from an EMBL/GenBank/DDBJ whole genome shotgun (WGS) entry which is preliminary data.</text>
</comment>
<evidence type="ECO:0000256" key="6">
    <source>
        <dbReference type="SAM" id="Phobius"/>
    </source>
</evidence>
<feature type="transmembrane region" description="Helical" evidence="6">
    <location>
        <begin position="173"/>
        <end position="192"/>
    </location>
</feature>
<feature type="domain" description="O-acyltransferase WSD1 C-terminal" evidence="8">
    <location>
        <begin position="514"/>
        <end position="658"/>
    </location>
</feature>
<feature type="region of interest" description="Disordered" evidence="5">
    <location>
        <begin position="660"/>
        <end position="685"/>
    </location>
</feature>
<dbReference type="InterPro" id="IPR004255">
    <property type="entry name" value="O-acyltransferase_WSD1_N"/>
</dbReference>
<keyword evidence="4 6" id="KW-0472">Membrane</keyword>
<evidence type="ECO:0000256" key="3">
    <source>
        <dbReference type="ARBA" id="ARBA00022989"/>
    </source>
</evidence>
<dbReference type="PANTHER" id="PTHR31310">
    <property type="match status" value="1"/>
</dbReference>
<dbReference type="InterPro" id="IPR052185">
    <property type="entry name" value="IPC_Synthase-Related"/>
</dbReference>
<dbReference type="InterPro" id="IPR023213">
    <property type="entry name" value="CAT-like_dom_sf"/>
</dbReference>
<dbReference type="EMBL" id="WBMS02000010">
    <property type="protein sequence ID" value="MWA01669.1"/>
    <property type="molecule type" value="Genomic_DNA"/>
</dbReference>
<feature type="domain" description="Inositolphosphotransferase Aur1/Ipt1" evidence="9">
    <location>
        <begin position="58"/>
        <end position="238"/>
    </location>
</feature>
<dbReference type="Pfam" id="PF03007">
    <property type="entry name" value="WS_DGAT_cat"/>
    <property type="match status" value="1"/>
</dbReference>
<dbReference type="Gene3D" id="3.30.559.10">
    <property type="entry name" value="Chloramphenicol acetyltransferase-like domain"/>
    <property type="match status" value="1"/>
</dbReference>
<keyword evidence="11" id="KW-1185">Reference proteome</keyword>
<feature type="transmembrane region" description="Helical" evidence="6">
    <location>
        <begin position="26"/>
        <end position="46"/>
    </location>
</feature>
<dbReference type="PANTHER" id="PTHR31310:SF7">
    <property type="entry name" value="PA-PHOSPHATASE RELATED-FAMILY PROTEIN DDB_G0268928"/>
    <property type="match status" value="1"/>
</dbReference>
<organism evidence="10 11">
    <name type="scientific">Actinomadura physcomitrii</name>
    <dbReference type="NCBI Taxonomy" id="2650748"/>
    <lineage>
        <taxon>Bacteria</taxon>
        <taxon>Bacillati</taxon>
        <taxon>Actinomycetota</taxon>
        <taxon>Actinomycetes</taxon>
        <taxon>Streptosporangiales</taxon>
        <taxon>Thermomonosporaceae</taxon>
        <taxon>Actinomadura</taxon>
    </lineage>
</organism>
<evidence type="ECO:0000259" key="8">
    <source>
        <dbReference type="Pfam" id="PF06974"/>
    </source>
</evidence>
<comment type="subcellular location">
    <subcellularLocation>
        <location evidence="1">Membrane</location>
        <topology evidence="1">Multi-pass membrane protein</topology>
    </subcellularLocation>
</comment>
<dbReference type="SUPFAM" id="SSF52777">
    <property type="entry name" value="CoA-dependent acyltransferases"/>
    <property type="match status" value="1"/>
</dbReference>
<feature type="transmembrane region" description="Helical" evidence="6">
    <location>
        <begin position="199"/>
        <end position="216"/>
    </location>
</feature>
<dbReference type="AlphaFoldDB" id="A0A6I4MGF0"/>
<dbReference type="Proteomes" id="UP000462055">
    <property type="component" value="Unassembled WGS sequence"/>
</dbReference>
<accession>A0A6I4MGF0</accession>
<evidence type="ECO:0000256" key="1">
    <source>
        <dbReference type="ARBA" id="ARBA00004141"/>
    </source>
</evidence>
<dbReference type="InterPro" id="IPR026841">
    <property type="entry name" value="Aur1/Ipt1"/>
</dbReference>
<evidence type="ECO:0000256" key="4">
    <source>
        <dbReference type="ARBA" id="ARBA00023136"/>
    </source>
</evidence>
<sequence length="685" mass="73410">MVTPEAVPSALPSGRPNRRPPLARELAFGLSLFALYAVAAAVPVAGDRHAAAADHGRRIHDLERTLHIAAEKPLNDWLAAHRSVAVVANYEYATVYLISTLWVLAWLYRRRPERYRVARNSFALINVVGAVCFALWPVAPPRLVPDLGFVDTVIEHGTWGSWGSPVVDHADRLAAMPSLHVAWALWVSVELARLSVRRWLQAVSLLHVFVTLYVIMATGNHYLLDAAGALVVVLFAYVVTDRDAGRPRAPVVPPEDAFFLAVESDRTPQHVGGLIFLDAPDGSPSRADVIAMLRGKLDELPRLGQRMTPASRLRRRRWVGHPVIDWDWHVHEEVLAEGGDAALNALVGALQSEPLPRDRPMWRMILVRGYAPDRSAVVFLMHHVVADGMGVITHVLRMLTPPDALPAAGAGPSAARRALGTAAGIAQLATEPRQRTRLRSSGTAERAFGTFRLPMADVRDLARKHRVRVTDVVLCALAGGLRRVGPPVDGPEGGPALRVAVPLMTGGPVVPPEGNHTSAVMVDLPYGPMAEVERLRALAAATRRLRSGTRALASAFVMQRASRALPPVLHDAFARAVYGGRTFQAIATNLPGSNTPTRLAGARLIVAHPIVPTGPGAPLAVGALGWTGMLNMGISAEATLVADMDALCDAMRDVIEELGAAEAPQAPGTAPAQAARRGRGPSVPG</sequence>
<name>A0A6I4MGF0_9ACTN</name>
<evidence type="ECO:0000256" key="5">
    <source>
        <dbReference type="SAM" id="MobiDB-lite"/>
    </source>
</evidence>
<evidence type="ECO:0000259" key="7">
    <source>
        <dbReference type="Pfam" id="PF03007"/>
    </source>
</evidence>
<dbReference type="GO" id="GO:0004144">
    <property type="term" value="F:diacylglycerol O-acyltransferase activity"/>
    <property type="evidence" value="ECO:0007669"/>
    <property type="project" value="InterPro"/>
</dbReference>
<evidence type="ECO:0000259" key="9">
    <source>
        <dbReference type="Pfam" id="PF14378"/>
    </source>
</evidence>
<proteinExistence type="predicted"/>
<dbReference type="InterPro" id="IPR009721">
    <property type="entry name" value="O-acyltransferase_WSD1_C"/>
</dbReference>
<evidence type="ECO:0000313" key="11">
    <source>
        <dbReference type="Proteomes" id="UP000462055"/>
    </source>
</evidence>
<reference evidence="10" key="1">
    <citation type="submission" date="2019-12" db="EMBL/GenBank/DDBJ databases">
        <title>Actinomadura physcomitrii sp. nov., a novel actinomycete isolated from moss [Physcomitrium sphaericum (Ludw) Fuernr].</title>
        <authorList>
            <person name="Zhuang X."/>
        </authorList>
    </citation>
    <scope>NUCLEOTIDE SEQUENCE [LARGE SCALE GENOMIC DNA]</scope>
    <source>
        <strain evidence="10">LD22</strain>
    </source>
</reference>
<keyword evidence="3 6" id="KW-1133">Transmembrane helix</keyword>